<reference evidence="1 2" key="1">
    <citation type="journal article" date="2014" name="BMC Genomics">
        <title>Comparison of environmental and isolate Sulfobacillus genomes reveals diverse carbon, sulfur, nitrogen, and hydrogen metabolisms.</title>
        <authorList>
            <person name="Justice N.B."/>
            <person name="Norman A."/>
            <person name="Brown C.T."/>
            <person name="Singh A."/>
            <person name="Thomas B.C."/>
            <person name="Banfield J.F."/>
        </authorList>
    </citation>
    <scope>NUCLEOTIDE SEQUENCE [LARGE SCALE GENOMIC DNA]</scope>
    <source>
        <strain evidence="1">AMDSBA1</strain>
    </source>
</reference>
<dbReference type="Proteomes" id="UP000242699">
    <property type="component" value="Unassembled WGS sequence"/>
</dbReference>
<dbReference type="InterPro" id="IPR021109">
    <property type="entry name" value="Peptidase_aspartic_dom_sf"/>
</dbReference>
<gene>
    <name evidence="1" type="ORF">C7B43_13190</name>
</gene>
<dbReference type="EMBL" id="PXYT01000033">
    <property type="protein sequence ID" value="PSR26728.1"/>
    <property type="molecule type" value="Genomic_DNA"/>
</dbReference>
<organism evidence="1 2">
    <name type="scientific">Sulfobacillus benefaciens</name>
    <dbReference type="NCBI Taxonomy" id="453960"/>
    <lineage>
        <taxon>Bacteria</taxon>
        <taxon>Bacillati</taxon>
        <taxon>Bacillota</taxon>
        <taxon>Clostridia</taxon>
        <taxon>Eubacteriales</taxon>
        <taxon>Clostridiales Family XVII. Incertae Sedis</taxon>
        <taxon>Sulfobacillus</taxon>
    </lineage>
</organism>
<name>A0A2T2WWW4_9FIRM</name>
<sequence length="184" mass="19417">MNKRSSLHQLIDIVPELSLDEMLCHLAALLGGCPDHDSQPASSPSSSVKPEVMVTGAVIDDAFHFFAELGGPGGKMNAPFILDTGAFEMLLMKSIADQLQLPNLGPIEVGGVTGSVEAYRSRVGVAAAGPDGVLVAYHDIPCVIDPTATGNLFGFRFFIVTNQAVAINPVSQQMGWFSHAVLLN</sequence>
<evidence type="ECO:0000313" key="2">
    <source>
        <dbReference type="Proteomes" id="UP000242699"/>
    </source>
</evidence>
<dbReference type="PROSITE" id="PS51257">
    <property type="entry name" value="PROKAR_LIPOPROTEIN"/>
    <property type="match status" value="1"/>
</dbReference>
<evidence type="ECO:0000313" key="1">
    <source>
        <dbReference type="EMBL" id="PSR26728.1"/>
    </source>
</evidence>
<protein>
    <recommendedName>
        <fullName evidence="3">Peptidase A2 domain-containing protein</fullName>
    </recommendedName>
</protein>
<accession>A0A2T2WWW4</accession>
<dbReference type="AlphaFoldDB" id="A0A2T2WWW4"/>
<dbReference type="Gene3D" id="2.40.70.10">
    <property type="entry name" value="Acid Proteases"/>
    <property type="match status" value="1"/>
</dbReference>
<proteinExistence type="predicted"/>
<comment type="caution">
    <text evidence="1">The sequence shown here is derived from an EMBL/GenBank/DDBJ whole genome shotgun (WGS) entry which is preliminary data.</text>
</comment>
<evidence type="ECO:0008006" key="3">
    <source>
        <dbReference type="Google" id="ProtNLM"/>
    </source>
</evidence>